<accession>A0A1B6MKM2</accession>
<organism evidence="3">
    <name type="scientific">Graphocephala atropunctata</name>
    <dbReference type="NCBI Taxonomy" id="36148"/>
    <lineage>
        <taxon>Eukaryota</taxon>
        <taxon>Metazoa</taxon>
        <taxon>Ecdysozoa</taxon>
        <taxon>Arthropoda</taxon>
        <taxon>Hexapoda</taxon>
        <taxon>Insecta</taxon>
        <taxon>Pterygota</taxon>
        <taxon>Neoptera</taxon>
        <taxon>Paraneoptera</taxon>
        <taxon>Hemiptera</taxon>
        <taxon>Auchenorrhyncha</taxon>
        <taxon>Membracoidea</taxon>
        <taxon>Cicadellidae</taxon>
        <taxon>Cicadellinae</taxon>
        <taxon>Cicadellini</taxon>
        <taxon>Graphocephala</taxon>
    </lineage>
</organism>
<keyword evidence="1" id="KW-0812">Transmembrane</keyword>
<dbReference type="EMBL" id="GEBQ01003535">
    <property type="protein sequence ID" value="JAT36442.1"/>
    <property type="molecule type" value="Transcribed_RNA"/>
</dbReference>
<dbReference type="PANTHER" id="PTHR45726:SF3">
    <property type="entry name" value="LEUKOTRIENE A-4 HYDROLASE"/>
    <property type="match status" value="1"/>
</dbReference>
<dbReference type="GO" id="GO:0005829">
    <property type="term" value="C:cytosol"/>
    <property type="evidence" value="ECO:0007669"/>
    <property type="project" value="TreeGrafter"/>
</dbReference>
<proteinExistence type="predicted"/>
<evidence type="ECO:0000259" key="2">
    <source>
        <dbReference type="Pfam" id="PF17900"/>
    </source>
</evidence>
<evidence type="ECO:0000256" key="1">
    <source>
        <dbReference type="SAM" id="Phobius"/>
    </source>
</evidence>
<keyword evidence="1" id="KW-0472">Membrane</keyword>
<gene>
    <name evidence="3" type="ORF">g.10753</name>
</gene>
<feature type="non-terminal residue" evidence="3">
    <location>
        <position position="226"/>
    </location>
</feature>
<dbReference type="InterPro" id="IPR034015">
    <property type="entry name" value="M1_LTA4H"/>
</dbReference>
<dbReference type="Gene3D" id="2.60.40.1730">
    <property type="entry name" value="tricorn interacting facor f3 domain"/>
    <property type="match status" value="1"/>
</dbReference>
<dbReference type="GO" id="GO:0004177">
    <property type="term" value="F:aminopeptidase activity"/>
    <property type="evidence" value="ECO:0007669"/>
    <property type="project" value="TreeGrafter"/>
</dbReference>
<protein>
    <recommendedName>
        <fullName evidence="2">Aminopeptidase N-like N-terminal domain-containing protein</fullName>
    </recommendedName>
</protein>
<dbReference type="AlphaFoldDB" id="A0A1B6MKM2"/>
<name>A0A1B6MKM2_9HEMI</name>
<dbReference type="Pfam" id="PF17900">
    <property type="entry name" value="Peptidase_M1_N"/>
    <property type="match status" value="1"/>
</dbReference>
<evidence type="ECO:0000313" key="3">
    <source>
        <dbReference type="EMBL" id="JAT36442.1"/>
    </source>
</evidence>
<sequence length="226" mass="24852">MVWRNITLKSQLLWLYGISFLILIVCITFRTELSSVISTDMSPGPALSENDPSSFSNPEEAVVTALFLNLLVDFSKKILTGEAKLSVKKVRAGVDHLALDSSNIYVKSISDSATGQALNFTISEPIKIFGSKLDIKLPADKSELEIVIQYETDPTAFALQWLSAEQTAGRKHPYLFSQCQPIHARSIVPCQDSPSVKMTYKAQISAPEELTVLMSALREEVSAPSN</sequence>
<keyword evidence="1" id="KW-1133">Transmembrane helix</keyword>
<dbReference type="InterPro" id="IPR042097">
    <property type="entry name" value="Aminopeptidase_N-like_N_sf"/>
</dbReference>
<dbReference type="GO" id="GO:0004301">
    <property type="term" value="F:epoxide hydrolase activity"/>
    <property type="evidence" value="ECO:0007669"/>
    <property type="project" value="TreeGrafter"/>
</dbReference>
<dbReference type="PANTHER" id="PTHR45726">
    <property type="entry name" value="LEUKOTRIENE A-4 HYDROLASE"/>
    <property type="match status" value="1"/>
</dbReference>
<dbReference type="GO" id="GO:0043171">
    <property type="term" value="P:peptide catabolic process"/>
    <property type="evidence" value="ECO:0007669"/>
    <property type="project" value="TreeGrafter"/>
</dbReference>
<reference evidence="3" key="1">
    <citation type="submission" date="2015-11" db="EMBL/GenBank/DDBJ databases">
        <title>De novo transcriptome assembly of four potential Pierce s Disease insect vectors from Arizona vineyards.</title>
        <authorList>
            <person name="Tassone E.E."/>
        </authorList>
    </citation>
    <scope>NUCLEOTIDE SEQUENCE</scope>
</reference>
<dbReference type="InterPro" id="IPR045357">
    <property type="entry name" value="Aminopeptidase_N-like_N"/>
</dbReference>
<feature type="domain" description="Aminopeptidase N-like N-terminal" evidence="2">
    <location>
        <begin position="68"/>
        <end position="218"/>
    </location>
</feature>
<dbReference type="SUPFAM" id="SSF63737">
    <property type="entry name" value="Leukotriene A4 hydrolase N-terminal domain"/>
    <property type="match status" value="1"/>
</dbReference>
<feature type="transmembrane region" description="Helical" evidence="1">
    <location>
        <begin position="12"/>
        <end position="31"/>
    </location>
</feature>